<comment type="caution">
    <text evidence="2">The sequence shown here is derived from an EMBL/GenBank/DDBJ whole genome shotgun (WGS) entry which is preliminary data.</text>
</comment>
<accession>A0A9Q0JY63</accession>
<dbReference type="AlphaFoldDB" id="A0A9Q0JY63"/>
<feature type="region of interest" description="Disordered" evidence="1">
    <location>
        <begin position="1"/>
        <end position="76"/>
    </location>
</feature>
<evidence type="ECO:0000313" key="2">
    <source>
        <dbReference type="EMBL" id="KAJ4954543.1"/>
    </source>
</evidence>
<reference evidence="2" key="1">
    <citation type="journal article" date="2023" name="Plant J.">
        <title>The genome of the king protea, Protea cynaroides.</title>
        <authorList>
            <person name="Chang J."/>
            <person name="Duong T.A."/>
            <person name="Schoeman C."/>
            <person name="Ma X."/>
            <person name="Roodt D."/>
            <person name="Barker N."/>
            <person name="Li Z."/>
            <person name="Van de Peer Y."/>
            <person name="Mizrachi E."/>
        </authorList>
    </citation>
    <scope>NUCLEOTIDE SEQUENCE</scope>
    <source>
        <tissue evidence="2">Young leaves</tissue>
    </source>
</reference>
<feature type="compositionally biased region" description="Polar residues" evidence="1">
    <location>
        <begin position="37"/>
        <end position="47"/>
    </location>
</feature>
<sequence length="112" mass="12193">MAVPEEVSQQQPGIEMPGDAEGDDDFKEEDGELQDSEPLSSMRTENVSGLPMSSRGLTTQMADRENSHGIDAGQTSRVNLKEIDAVVVENRNKVVRSGTFSPRMTRSRKGVG</sequence>
<evidence type="ECO:0000256" key="1">
    <source>
        <dbReference type="SAM" id="MobiDB-lite"/>
    </source>
</evidence>
<organism evidence="2 3">
    <name type="scientific">Protea cynaroides</name>
    <dbReference type="NCBI Taxonomy" id="273540"/>
    <lineage>
        <taxon>Eukaryota</taxon>
        <taxon>Viridiplantae</taxon>
        <taxon>Streptophyta</taxon>
        <taxon>Embryophyta</taxon>
        <taxon>Tracheophyta</taxon>
        <taxon>Spermatophyta</taxon>
        <taxon>Magnoliopsida</taxon>
        <taxon>Proteales</taxon>
        <taxon>Proteaceae</taxon>
        <taxon>Protea</taxon>
    </lineage>
</organism>
<protein>
    <submittedName>
        <fullName evidence="2">Uncharacterized protein</fullName>
    </submittedName>
</protein>
<gene>
    <name evidence="2" type="ORF">NE237_011326</name>
</gene>
<dbReference type="Proteomes" id="UP001141806">
    <property type="component" value="Unassembled WGS sequence"/>
</dbReference>
<keyword evidence="3" id="KW-1185">Reference proteome</keyword>
<dbReference type="EMBL" id="JAMYWD010000011">
    <property type="protein sequence ID" value="KAJ4954543.1"/>
    <property type="molecule type" value="Genomic_DNA"/>
</dbReference>
<name>A0A9Q0JY63_9MAGN</name>
<feature type="compositionally biased region" description="Acidic residues" evidence="1">
    <location>
        <begin position="18"/>
        <end position="35"/>
    </location>
</feature>
<proteinExistence type="predicted"/>
<evidence type="ECO:0000313" key="3">
    <source>
        <dbReference type="Proteomes" id="UP001141806"/>
    </source>
</evidence>